<dbReference type="Pfam" id="PF03663">
    <property type="entry name" value="Glyco_hydro_76"/>
    <property type="match status" value="1"/>
</dbReference>
<evidence type="ECO:0000313" key="1">
    <source>
        <dbReference type="EMBL" id="EFG81375.1"/>
    </source>
</evidence>
<evidence type="ECO:0008006" key="3">
    <source>
        <dbReference type="Google" id="ProtNLM"/>
    </source>
</evidence>
<accession>A0ABP2IIJ8</accession>
<dbReference type="InterPro" id="IPR008928">
    <property type="entry name" value="6-hairpin_glycosidase_sf"/>
</dbReference>
<dbReference type="PANTHER" id="PTHR47791:SF3">
    <property type="entry name" value="MEIOTICALLY UP-REGULATED GENE 191 PROTEIN"/>
    <property type="match status" value="1"/>
</dbReference>
<dbReference type="Proteomes" id="UP000006015">
    <property type="component" value="Unassembled WGS sequence"/>
</dbReference>
<name>A0ABP2IIJ8_CORAM</name>
<dbReference type="InterPro" id="IPR053169">
    <property type="entry name" value="MUG_Protein"/>
</dbReference>
<comment type="caution">
    <text evidence="1">The sequence shown here is derived from an EMBL/GenBank/DDBJ whole genome shotgun (WGS) entry which is preliminary data.</text>
</comment>
<gene>
    <name evidence="1" type="ORF">HMPREF0281_01548</name>
</gene>
<dbReference type="PANTHER" id="PTHR47791">
    <property type="entry name" value="MEIOTICALLY UP-REGULATED GENE 191 PROTEIN"/>
    <property type="match status" value="1"/>
</dbReference>
<dbReference type="PIRSF" id="PIRSF021505">
    <property type="entry name" value="O_gly_hdrol"/>
    <property type="match status" value="1"/>
</dbReference>
<reference evidence="1 2" key="1">
    <citation type="submission" date="2010-04" db="EMBL/GenBank/DDBJ databases">
        <authorList>
            <person name="Weinstock G."/>
            <person name="Sodergren E."/>
            <person name="Clifton S."/>
            <person name="Fulton L."/>
            <person name="Fulton B."/>
            <person name="Courtney L."/>
            <person name="Fronick C."/>
            <person name="Harrison M."/>
            <person name="Strong C."/>
            <person name="Farmer C."/>
            <person name="Delahaunty K."/>
            <person name="Markovic C."/>
            <person name="Hall O."/>
            <person name="Minx P."/>
            <person name="Tomlinson C."/>
            <person name="Mitreva M."/>
            <person name="Hou S."/>
            <person name="Wollam A."/>
            <person name="Pepin K.H."/>
            <person name="Johnson M."/>
            <person name="Bhonagiri V."/>
            <person name="Zhang X."/>
            <person name="Suruliraj S."/>
            <person name="Warren W."/>
            <person name="Chinwalla A."/>
            <person name="Mardis E.R."/>
            <person name="Wilson R.K."/>
        </authorList>
    </citation>
    <scope>NUCLEOTIDE SEQUENCE [LARGE SCALE GENOMIC DNA]</scope>
    <source>
        <strain evidence="1 2">DSM 20306</strain>
    </source>
</reference>
<dbReference type="InterPro" id="IPR014512">
    <property type="entry name" value="O_gly_hydro"/>
</dbReference>
<evidence type="ECO:0000313" key="2">
    <source>
        <dbReference type="Proteomes" id="UP000006015"/>
    </source>
</evidence>
<dbReference type="SUPFAM" id="SSF48208">
    <property type="entry name" value="Six-hairpin glycosidases"/>
    <property type="match status" value="1"/>
</dbReference>
<organism evidence="1 2">
    <name type="scientific">Corynebacterium ammoniagenes DSM 20306</name>
    <dbReference type="NCBI Taxonomy" id="649754"/>
    <lineage>
        <taxon>Bacteria</taxon>
        <taxon>Bacillati</taxon>
        <taxon>Actinomycetota</taxon>
        <taxon>Actinomycetes</taxon>
        <taxon>Mycobacteriales</taxon>
        <taxon>Corynebacteriaceae</taxon>
        <taxon>Corynebacterium</taxon>
    </lineage>
</organism>
<dbReference type="Gene3D" id="1.50.10.20">
    <property type="match status" value="1"/>
</dbReference>
<dbReference type="EMBL" id="ADNS01000012">
    <property type="protein sequence ID" value="EFG81375.1"/>
    <property type="molecule type" value="Genomic_DNA"/>
</dbReference>
<proteinExistence type="predicted"/>
<keyword evidence="2" id="KW-1185">Reference proteome</keyword>
<dbReference type="InterPro" id="IPR005198">
    <property type="entry name" value="Glyco_hydro_76"/>
</dbReference>
<sequence length="416" mass="46666">MHGDIKLVLNINLRSDRAAVEEKWSHRADLAESAIHDRHASSVWSLPRTNLAVVSWPPVTKERLFVHWHYWWQAHYVDCQVDAASRHNTKTRRKRIADTLRGIRRRNLTALTKNRYYDDKLWLALAMDRVAKLPKMSRPKGLTLLQNNILDGRDETFGILPWREGETFLNVPTNGPAAIMLARMGRIDEARHIIDWIYDHLVDDDGFIMDGLRMRMDGPELVRNIHPYCQGVVLGACLEIALALRDEAGVGSLEQIDSVRDAELADETMRYLTRIRGLVQAVASDMATPAGVIDWDTGDGDGGLFKGILVRYLADVAVRLPADSPANRATRKLAARLVIASANSVWEHRLEVDGLPIFGTDWTADARLPHNYGVGASTIGEKVGVIRIAERDLSVQLSGWMLLEAAARVAKSLERS</sequence>
<protein>
    <recommendedName>
        <fullName evidence="3">Glycosyl hydrolase family 76</fullName>
    </recommendedName>
</protein>